<feature type="compositionally biased region" description="Low complexity" evidence="1">
    <location>
        <begin position="35"/>
        <end position="55"/>
    </location>
</feature>
<feature type="region of interest" description="Disordered" evidence="1">
    <location>
        <begin position="35"/>
        <end position="57"/>
    </location>
</feature>
<proteinExistence type="predicted"/>
<keyword evidence="2" id="KW-1133">Transmembrane helix</keyword>
<accession>A0A9P7G542</accession>
<gene>
    <name evidence="3" type="ORF">DXG03_006443</name>
</gene>
<name>A0A9P7G542_9AGAR</name>
<sequence length="301" mass="31065">MEVLGSTNGTAVNIDYILYSPGFATLAGKPSLGAPAGTGTGTTSTTVATPTETGGVTNGMREKNGGVLVGAVVGGVVGGVVVLALLFLVLIMYRRRAAEKRALSELPSTASIVGEREPGGSFSIDPFTAAPVPAASYYRKGPTHVLPLDPSLPPTTSHNPSSGSYSRSGSPVATTIHSLEPATLPTSRPMVQHKLSPSSSSILSSIPRPSISSITPSPLVPFLGANSDSDGYFPQDQPTSPSTRVEDLVRELEAAAAGGEREKAAELRGRIAELTRQVGGSTSGREMVSEVPPPYRDDRDV</sequence>
<feature type="compositionally biased region" description="Low complexity" evidence="1">
    <location>
        <begin position="146"/>
        <end position="170"/>
    </location>
</feature>
<keyword evidence="4" id="KW-1185">Reference proteome</keyword>
<dbReference type="AlphaFoldDB" id="A0A9P7G542"/>
<organism evidence="3 4">
    <name type="scientific">Asterophora parasitica</name>
    <dbReference type="NCBI Taxonomy" id="117018"/>
    <lineage>
        <taxon>Eukaryota</taxon>
        <taxon>Fungi</taxon>
        <taxon>Dikarya</taxon>
        <taxon>Basidiomycota</taxon>
        <taxon>Agaricomycotina</taxon>
        <taxon>Agaricomycetes</taxon>
        <taxon>Agaricomycetidae</taxon>
        <taxon>Agaricales</taxon>
        <taxon>Tricholomatineae</taxon>
        <taxon>Lyophyllaceae</taxon>
        <taxon>Asterophora</taxon>
    </lineage>
</organism>
<protein>
    <submittedName>
        <fullName evidence="3">Uncharacterized protein</fullName>
    </submittedName>
</protein>
<evidence type="ECO:0000256" key="2">
    <source>
        <dbReference type="SAM" id="Phobius"/>
    </source>
</evidence>
<feature type="transmembrane region" description="Helical" evidence="2">
    <location>
        <begin position="67"/>
        <end position="93"/>
    </location>
</feature>
<reference evidence="3" key="2">
    <citation type="submission" date="2021-10" db="EMBL/GenBank/DDBJ databases">
        <title>Phylogenomics reveals ancestral predisposition of the termite-cultivated fungus Termitomyces towards a domesticated lifestyle.</title>
        <authorList>
            <person name="Auxier B."/>
            <person name="Grum-Grzhimaylo A."/>
            <person name="Cardenas M.E."/>
            <person name="Lodge J.D."/>
            <person name="Laessoe T."/>
            <person name="Pedersen O."/>
            <person name="Smith M.E."/>
            <person name="Kuyper T.W."/>
            <person name="Franco-Molano E.A."/>
            <person name="Baroni T.J."/>
            <person name="Aanen D.K."/>
        </authorList>
    </citation>
    <scope>NUCLEOTIDE SEQUENCE</scope>
    <source>
        <strain evidence="3">AP01</strain>
        <tissue evidence="3">Mycelium</tissue>
    </source>
</reference>
<reference evidence="3" key="1">
    <citation type="submission" date="2020-07" db="EMBL/GenBank/DDBJ databases">
        <authorList>
            <person name="Nieuwenhuis M."/>
            <person name="Van De Peppel L.J.J."/>
        </authorList>
    </citation>
    <scope>NUCLEOTIDE SEQUENCE</scope>
    <source>
        <strain evidence="3">AP01</strain>
        <tissue evidence="3">Mycelium</tissue>
    </source>
</reference>
<feature type="region of interest" description="Disordered" evidence="1">
    <location>
        <begin position="146"/>
        <end position="206"/>
    </location>
</feature>
<feature type="compositionally biased region" description="Low complexity" evidence="1">
    <location>
        <begin position="195"/>
        <end position="206"/>
    </location>
</feature>
<keyword evidence="2" id="KW-0472">Membrane</keyword>
<evidence type="ECO:0000313" key="4">
    <source>
        <dbReference type="Proteomes" id="UP000775547"/>
    </source>
</evidence>
<comment type="caution">
    <text evidence="3">The sequence shown here is derived from an EMBL/GenBank/DDBJ whole genome shotgun (WGS) entry which is preliminary data.</text>
</comment>
<dbReference type="EMBL" id="JABCKV010000422">
    <property type="protein sequence ID" value="KAG5640990.1"/>
    <property type="molecule type" value="Genomic_DNA"/>
</dbReference>
<keyword evidence="2" id="KW-0812">Transmembrane</keyword>
<feature type="region of interest" description="Disordered" evidence="1">
    <location>
        <begin position="275"/>
        <end position="301"/>
    </location>
</feature>
<dbReference type="Proteomes" id="UP000775547">
    <property type="component" value="Unassembled WGS sequence"/>
</dbReference>
<evidence type="ECO:0000256" key="1">
    <source>
        <dbReference type="SAM" id="MobiDB-lite"/>
    </source>
</evidence>
<evidence type="ECO:0000313" key="3">
    <source>
        <dbReference type="EMBL" id="KAG5640990.1"/>
    </source>
</evidence>